<comment type="caution">
    <text evidence="1">The sequence shown here is derived from an EMBL/GenBank/DDBJ whole genome shotgun (WGS) entry which is preliminary data.</text>
</comment>
<sequence>MLVPPFLPFALCPYAVDFLATAWAVATVRYVISTYNQFTYDRPWWAGISFTFSILELNTGLICACVPTFSPLLSVFSSCRVSNYVSSWTTRASGVWHNSTEKTPWDDFEYHGHLTAELRETQDREELGSRRDSRGTHISDSKDLATFSPVYKPSLSVGKYIDL</sequence>
<evidence type="ECO:0000313" key="1">
    <source>
        <dbReference type="EMBL" id="KAJ8108060.1"/>
    </source>
</evidence>
<keyword evidence="2" id="KW-1185">Reference proteome</keyword>
<proteinExistence type="predicted"/>
<name>A0ACC2HYU3_9PEZI</name>
<evidence type="ECO:0000313" key="2">
    <source>
        <dbReference type="Proteomes" id="UP001153334"/>
    </source>
</evidence>
<reference evidence="1" key="1">
    <citation type="submission" date="2022-11" db="EMBL/GenBank/DDBJ databases">
        <title>Genome Sequence of Nemania bipapillata.</title>
        <authorList>
            <person name="Buettner E."/>
        </authorList>
    </citation>
    <scope>NUCLEOTIDE SEQUENCE</scope>
    <source>
        <strain evidence="1">CP14</strain>
    </source>
</reference>
<dbReference type="EMBL" id="JAPESX010002376">
    <property type="protein sequence ID" value="KAJ8108060.1"/>
    <property type="molecule type" value="Genomic_DNA"/>
</dbReference>
<dbReference type="Proteomes" id="UP001153334">
    <property type="component" value="Unassembled WGS sequence"/>
</dbReference>
<organism evidence="1 2">
    <name type="scientific">Nemania bipapillata</name>
    <dbReference type="NCBI Taxonomy" id="110536"/>
    <lineage>
        <taxon>Eukaryota</taxon>
        <taxon>Fungi</taxon>
        <taxon>Dikarya</taxon>
        <taxon>Ascomycota</taxon>
        <taxon>Pezizomycotina</taxon>
        <taxon>Sordariomycetes</taxon>
        <taxon>Xylariomycetidae</taxon>
        <taxon>Xylariales</taxon>
        <taxon>Xylariaceae</taxon>
        <taxon>Nemania</taxon>
    </lineage>
</organism>
<protein>
    <submittedName>
        <fullName evidence="1">Uncharacterized protein</fullName>
    </submittedName>
</protein>
<gene>
    <name evidence="1" type="ORF">ONZ43_g6541</name>
</gene>
<accession>A0ACC2HYU3</accession>